<keyword evidence="7 10" id="KW-0119">Carbohydrate metabolism</keyword>
<evidence type="ECO:0000313" key="12">
    <source>
        <dbReference type="EMBL" id="CAA9384063.1"/>
    </source>
</evidence>
<evidence type="ECO:0000256" key="7">
    <source>
        <dbReference type="ARBA" id="ARBA00023277"/>
    </source>
</evidence>
<keyword evidence="5 10" id="KW-0328">Glycosyltransferase</keyword>
<sequence>MELDPTLRQLADAHAIATEYWDWQGNHVVVGRHTIVDVLAALGVDAATPDAAEGALAQQQRQPWTRMLPTFLATRDGRTASVWVHVPHGAQVRVWIDLEDGDTREHLHQMENWTPPRDIDGQLVGEASFEIPANLPTGYHTLRAHSGDREDSMPLVVTPSWLGIPAQMGSRRGWGLATQLYSVRSERSWGIGDLTDLTDLAVWSAAEHDADFVLINPLHAAEPVPPMEPSPYLPTTRRFVNPIYLRIERIPEYAEAKEGPRAEIRAIHKKLRKAGRTRKRINRDAVWAAKLQALSIVFKLERSAGRELAFRAFCNRQGPGLDDYATWSVLAQTHGSDWTAWPEPLQHPAGEAVADFRAEHSQQVDFHRWLQWLLDEQLRDTQAAAVDAGMALGVMQDLAVGVHPSGADSWGLQDIYASGITVGAPPDPYNQNGQDWTQPPWRPDKLAETGYAPYRALVSSILRHAGGIRVDHIIGLFRLWWIPAGAGPTAGTYVRYDHEALIGILALEAQRAGALVVGEDLGTVEPWVREYLKARGILGTSILWFEFDHDGGGDPLPPDRWREYCLASVTTHDLPPTAGYLAGDHVRLRDDLGVLTRPVEEELAADEVDRQAWLDSLSALGLLPAGADVEETVRALHAYLTRTPSRLLCVALTDAVGDRRIQNQPGTLDEYPNWRVPLTGPDGAPLVLEEVFDSSRAAALLAVVHGEGRD</sequence>
<organism evidence="12">
    <name type="scientific">uncultured Propionibacteriaceae bacterium</name>
    <dbReference type="NCBI Taxonomy" id="257457"/>
    <lineage>
        <taxon>Bacteria</taxon>
        <taxon>Bacillati</taxon>
        <taxon>Actinomycetota</taxon>
        <taxon>Actinomycetes</taxon>
        <taxon>Propionibacteriales</taxon>
        <taxon>Propionibacteriaceae</taxon>
        <taxon>environmental samples</taxon>
    </lineage>
</organism>
<dbReference type="Pfam" id="PF02446">
    <property type="entry name" value="Glyco_hydro_77"/>
    <property type="match status" value="1"/>
</dbReference>
<dbReference type="Pfam" id="PF21226">
    <property type="entry name" value="MalQ_N"/>
    <property type="match status" value="1"/>
</dbReference>
<dbReference type="EMBL" id="CADCUO010000068">
    <property type="protein sequence ID" value="CAA9384063.1"/>
    <property type="molecule type" value="Genomic_DNA"/>
</dbReference>
<comment type="similarity">
    <text evidence="2 10">Belongs to the disproportionating enzyme family.</text>
</comment>
<evidence type="ECO:0000256" key="10">
    <source>
        <dbReference type="RuleBase" id="RU361207"/>
    </source>
</evidence>
<dbReference type="InterPro" id="IPR003385">
    <property type="entry name" value="Glyco_hydro_77"/>
</dbReference>
<dbReference type="PANTHER" id="PTHR32438">
    <property type="entry name" value="4-ALPHA-GLUCANOTRANSFERASE DPE1, CHLOROPLASTIC/AMYLOPLASTIC"/>
    <property type="match status" value="1"/>
</dbReference>
<accession>A0A6J4NCG4</accession>
<gene>
    <name evidence="12" type="ORF">AVDCRST_MAG75-1168</name>
</gene>
<dbReference type="InterPro" id="IPR017853">
    <property type="entry name" value="GH"/>
</dbReference>
<comment type="catalytic activity">
    <reaction evidence="1 10">
        <text>Transfers a segment of a (1-&gt;4)-alpha-D-glucan to a new position in an acceptor, which may be glucose or a (1-&gt;4)-alpha-D-glucan.</text>
        <dbReference type="EC" id="2.4.1.25"/>
    </reaction>
</comment>
<evidence type="ECO:0000259" key="11">
    <source>
        <dbReference type="Pfam" id="PF21226"/>
    </source>
</evidence>
<dbReference type="NCBIfam" id="TIGR00217">
    <property type="entry name" value="malQ"/>
    <property type="match status" value="1"/>
</dbReference>
<dbReference type="AlphaFoldDB" id="A0A6J4NCG4"/>
<evidence type="ECO:0000256" key="4">
    <source>
        <dbReference type="ARBA" id="ARBA00020295"/>
    </source>
</evidence>
<proteinExistence type="inferred from homology"/>
<dbReference type="SUPFAM" id="SSF51445">
    <property type="entry name" value="(Trans)glycosidases"/>
    <property type="match status" value="1"/>
</dbReference>
<evidence type="ECO:0000256" key="1">
    <source>
        <dbReference type="ARBA" id="ARBA00000439"/>
    </source>
</evidence>
<evidence type="ECO:0000256" key="9">
    <source>
        <dbReference type="ARBA" id="ARBA00031501"/>
    </source>
</evidence>
<evidence type="ECO:0000256" key="6">
    <source>
        <dbReference type="ARBA" id="ARBA00022679"/>
    </source>
</evidence>
<keyword evidence="6 10" id="KW-0808">Transferase</keyword>
<evidence type="ECO:0000256" key="8">
    <source>
        <dbReference type="ARBA" id="ARBA00031423"/>
    </source>
</evidence>
<evidence type="ECO:0000256" key="3">
    <source>
        <dbReference type="ARBA" id="ARBA00012560"/>
    </source>
</evidence>
<dbReference type="InterPro" id="IPR048458">
    <property type="entry name" value="MalQ_N"/>
</dbReference>
<dbReference type="Gene3D" id="3.20.20.80">
    <property type="entry name" value="Glycosidases"/>
    <property type="match status" value="1"/>
</dbReference>
<evidence type="ECO:0000256" key="5">
    <source>
        <dbReference type="ARBA" id="ARBA00022676"/>
    </source>
</evidence>
<dbReference type="EC" id="2.4.1.25" evidence="3 10"/>
<evidence type="ECO:0000256" key="2">
    <source>
        <dbReference type="ARBA" id="ARBA00005684"/>
    </source>
</evidence>
<name>A0A6J4NCG4_9ACTN</name>
<protein>
    <recommendedName>
        <fullName evidence="4 10">4-alpha-glucanotransferase</fullName>
        <ecNumber evidence="3 10">2.4.1.25</ecNumber>
    </recommendedName>
    <alternativeName>
        <fullName evidence="8 10">Amylomaltase</fullName>
    </alternativeName>
    <alternativeName>
        <fullName evidence="9 10">Disproportionating enzyme</fullName>
    </alternativeName>
</protein>
<feature type="domain" description="MalQ N-terminal beta-sandwich" evidence="11">
    <location>
        <begin position="68"/>
        <end position="159"/>
    </location>
</feature>
<dbReference type="GO" id="GO:0004134">
    <property type="term" value="F:4-alpha-glucanotransferase activity"/>
    <property type="evidence" value="ECO:0007669"/>
    <property type="project" value="UniProtKB-EC"/>
</dbReference>
<dbReference type="PANTHER" id="PTHR32438:SF5">
    <property type="entry name" value="4-ALPHA-GLUCANOTRANSFERASE DPE1, CHLOROPLASTIC_AMYLOPLASTIC"/>
    <property type="match status" value="1"/>
</dbReference>
<dbReference type="GO" id="GO:0005975">
    <property type="term" value="P:carbohydrate metabolic process"/>
    <property type="evidence" value="ECO:0007669"/>
    <property type="project" value="InterPro"/>
</dbReference>
<reference evidence="12" key="1">
    <citation type="submission" date="2020-02" db="EMBL/GenBank/DDBJ databases">
        <authorList>
            <person name="Meier V. D."/>
        </authorList>
    </citation>
    <scope>NUCLEOTIDE SEQUENCE</scope>
    <source>
        <strain evidence="12">AVDCRST_MAG75</strain>
    </source>
</reference>